<protein>
    <submittedName>
        <fullName evidence="1">Uncharacterized protein</fullName>
    </submittedName>
</protein>
<gene>
    <name evidence="1" type="ordered locus">Cyan7425_2055</name>
</gene>
<reference evidence="1" key="1">
    <citation type="submission" date="2009-01" db="EMBL/GenBank/DDBJ databases">
        <title>Complete sequence of chromosome Cyanothece sp. PCC 7425.</title>
        <authorList>
            <consortium name="US DOE Joint Genome Institute"/>
            <person name="Lucas S."/>
            <person name="Copeland A."/>
            <person name="Lapidus A."/>
            <person name="Glavina del Rio T."/>
            <person name="Dalin E."/>
            <person name="Tice H."/>
            <person name="Bruce D."/>
            <person name="Goodwin L."/>
            <person name="Pitluck S."/>
            <person name="Sims D."/>
            <person name="Meineke L."/>
            <person name="Brettin T."/>
            <person name="Detter J.C."/>
            <person name="Han C."/>
            <person name="Larimer F."/>
            <person name="Land M."/>
            <person name="Hauser L."/>
            <person name="Kyrpides N."/>
            <person name="Ovchinnikova G."/>
            <person name="Liberton M."/>
            <person name="Stoeckel J."/>
            <person name="Banerjee A."/>
            <person name="Singh A."/>
            <person name="Page L."/>
            <person name="Sato H."/>
            <person name="Zhao L."/>
            <person name="Sherman L."/>
            <person name="Pakrasi H."/>
            <person name="Richardson P."/>
        </authorList>
    </citation>
    <scope>NUCLEOTIDE SEQUENCE</scope>
    <source>
        <strain evidence="1">PCC 7425</strain>
    </source>
</reference>
<accession>B8HU73</accession>
<dbReference type="EMBL" id="CP001344">
    <property type="protein sequence ID" value="ACL44418.1"/>
    <property type="molecule type" value="Genomic_DNA"/>
</dbReference>
<evidence type="ECO:0000313" key="1">
    <source>
        <dbReference type="EMBL" id="ACL44418.1"/>
    </source>
</evidence>
<dbReference type="eggNOG" id="ENOG502ZRSY">
    <property type="taxonomic scope" value="Bacteria"/>
</dbReference>
<dbReference type="OrthoDB" id="9914464at2"/>
<dbReference type="KEGG" id="cyn:Cyan7425_2055"/>
<dbReference type="HOGENOM" id="CLU_1413096_0_0_3"/>
<organism evidence="1">
    <name type="scientific">Cyanothece sp. (strain PCC 7425 / ATCC 29141)</name>
    <dbReference type="NCBI Taxonomy" id="395961"/>
    <lineage>
        <taxon>Bacteria</taxon>
        <taxon>Bacillati</taxon>
        <taxon>Cyanobacteriota</taxon>
        <taxon>Cyanophyceae</taxon>
        <taxon>Gomontiellales</taxon>
        <taxon>Cyanothecaceae</taxon>
        <taxon>Cyanothece</taxon>
    </lineage>
</organism>
<name>B8HU73_CYAP4</name>
<sequence length="192" mass="20905">MAQHNQLNPGLANFFIKEVLALAVLLQLGLTACSPPAPPAPPELKAGAEVVHFMMLPRNLSRSTFTAVLPDGTPRQFVSWLFSDLGAAEWPESEAMAESDPMVKEQAQAIRAPLVPKNVAFFHTAPHPGKGKQMVIKWDDTRRVVIVEGYVDPEKPPVLVREWELPQVSSADPLAQQSAQSAIQAGGSYQSF</sequence>
<dbReference type="AlphaFoldDB" id="B8HU73"/>
<proteinExistence type="predicted"/>